<keyword evidence="4" id="KW-0436">Ligase</keyword>
<evidence type="ECO:0000259" key="2">
    <source>
        <dbReference type="Pfam" id="PF00501"/>
    </source>
</evidence>
<dbReference type="InterPro" id="IPR020845">
    <property type="entry name" value="AMP-binding_CS"/>
</dbReference>
<accession>A0A2B7X6B5</accession>
<dbReference type="InterPro" id="IPR000873">
    <property type="entry name" value="AMP-dep_synth/lig_dom"/>
</dbReference>
<dbReference type="AlphaFoldDB" id="A0A2B7X6B5"/>
<dbReference type="EMBL" id="PDNA01000201">
    <property type="protein sequence ID" value="PGH04313.1"/>
    <property type="molecule type" value="Genomic_DNA"/>
</dbReference>
<gene>
    <name evidence="4" type="ORF">AJ80_08536</name>
</gene>
<feature type="domain" description="AMP-dependent synthetase/ligase" evidence="2">
    <location>
        <begin position="119"/>
        <end position="503"/>
    </location>
</feature>
<dbReference type="PROSITE" id="PS00455">
    <property type="entry name" value="AMP_BINDING"/>
    <property type="match status" value="1"/>
</dbReference>
<dbReference type="Pfam" id="PF16177">
    <property type="entry name" value="ACAS_N"/>
    <property type="match status" value="1"/>
</dbReference>
<dbReference type="Pfam" id="PF00501">
    <property type="entry name" value="AMP-binding"/>
    <property type="match status" value="1"/>
</dbReference>
<comment type="caution">
    <text evidence="4">The sequence shown here is derived from an EMBL/GenBank/DDBJ whole genome shotgun (WGS) entry which is preliminary data.</text>
</comment>
<dbReference type="InterPro" id="IPR032387">
    <property type="entry name" value="ACAS_N"/>
</dbReference>
<proteinExistence type="inferred from homology"/>
<dbReference type="PANTHER" id="PTHR42921:SF4">
    <property type="entry name" value="ACETOACETYL-COA SYNTHASE (AFU_ORTHOLOGUE AFUA_8G04770)"/>
    <property type="match status" value="1"/>
</dbReference>
<dbReference type="Gene3D" id="3.40.50.12780">
    <property type="entry name" value="N-terminal domain of ligase-like"/>
    <property type="match status" value="1"/>
</dbReference>
<dbReference type="OrthoDB" id="10253869at2759"/>
<evidence type="ECO:0000313" key="5">
    <source>
        <dbReference type="Proteomes" id="UP000224634"/>
    </source>
</evidence>
<keyword evidence="5" id="KW-1185">Reference proteome</keyword>
<reference evidence="4 5" key="1">
    <citation type="submission" date="2017-10" db="EMBL/GenBank/DDBJ databases">
        <title>Comparative genomics in systemic dimorphic fungi from Ajellomycetaceae.</title>
        <authorList>
            <person name="Munoz J.F."/>
            <person name="Mcewen J.G."/>
            <person name="Clay O.K."/>
            <person name="Cuomo C.A."/>
        </authorList>
    </citation>
    <scope>NUCLEOTIDE SEQUENCE [LARGE SCALE GENOMIC DNA]</scope>
    <source>
        <strain evidence="4 5">UAMH7299</strain>
    </source>
</reference>
<dbReference type="InterPro" id="IPR005914">
    <property type="entry name" value="Acac_CoA_synth"/>
</dbReference>
<dbReference type="STRING" id="1447883.A0A2B7X6B5"/>
<comment type="similarity">
    <text evidence="1">Belongs to the ATP-dependent AMP-binding enzyme family.</text>
</comment>
<feature type="domain" description="Acetyl-coenzyme A synthetase N-terminal" evidence="3">
    <location>
        <begin position="41"/>
        <end position="96"/>
    </location>
</feature>
<organism evidence="4 5">
    <name type="scientific">Polytolypa hystricis (strain UAMH7299)</name>
    <dbReference type="NCBI Taxonomy" id="1447883"/>
    <lineage>
        <taxon>Eukaryota</taxon>
        <taxon>Fungi</taxon>
        <taxon>Dikarya</taxon>
        <taxon>Ascomycota</taxon>
        <taxon>Pezizomycotina</taxon>
        <taxon>Eurotiomycetes</taxon>
        <taxon>Eurotiomycetidae</taxon>
        <taxon>Onygenales</taxon>
        <taxon>Onygenales incertae sedis</taxon>
        <taxon>Polytolypa</taxon>
    </lineage>
</organism>
<sequence length="699" mass="77460">MVEYTVPRKLWEHPDPESTNMGRFRRRLEHETGLNFPSFLSLYDYSVNHRSAFWDFCWRDFNLIHEGSYTKVVDETARMDSVPSWFEGVKLNYAENILFKAAGPYTSPSVISTIGKEDNKIALTEVREGGLEGATHVTWGELRRRVGRLSQAMKANGVKKGDRVAVVASNSTDTLVAFLAVTARGGMFSSSSTDMGTKGILDRLLQIKPKWLFMDDWTVYNGKTIDLRPKMAEVIRGMEGVEEFQGIVSQPRFQDRPADVSMVPRTQALASFLAKTKSNKLEFERVDFRDPFLIVYSSGTTGQPKCIVHSVGGVMISAMKEGGLHRGHTAKSVGLQYTTTGWIMYLGSVQPLLFGSRIVMYDGSPFLPDLKSFIKLAGEQRVTHLGISPRYLHELQKNGVQPREVADLSNLEAVTSTGMVLSDALFEWFYDEGFPPSVHLANISGGTDIAGTFGVENPLTPVYVGGCQGPCLGTPIAVYDQTVEGGRGAKGIPLEEGVPGELVATAAFPNMPTMFWGENAAEVYFNAYFARFDDVWTHGDFVMIHPITKQVIFLGRADGVLNPSGVRFGSAEIYSVLESHFANEIADSICVGQRRPRDADESVILFLLMKPGVTFTQELVNRVKTAIRTGLSPRHVPKYVFETPEIPTTVNLKKVELPVKQIVSGKIIKPSGTLANPQCLDFYYQFAEVEKLVDPKSKL</sequence>
<dbReference type="InterPro" id="IPR042099">
    <property type="entry name" value="ANL_N_sf"/>
</dbReference>
<dbReference type="GO" id="GO:0006629">
    <property type="term" value="P:lipid metabolic process"/>
    <property type="evidence" value="ECO:0007669"/>
    <property type="project" value="InterPro"/>
</dbReference>
<dbReference type="GO" id="GO:0030729">
    <property type="term" value="F:acetoacetate-CoA ligase activity"/>
    <property type="evidence" value="ECO:0007669"/>
    <property type="project" value="InterPro"/>
</dbReference>
<dbReference type="NCBIfam" id="TIGR01217">
    <property type="entry name" value="ac_ac_CoA_syn"/>
    <property type="match status" value="1"/>
</dbReference>
<evidence type="ECO:0000313" key="4">
    <source>
        <dbReference type="EMBL" id="PGH04313.1"/>
    </source>
</evidence>
<name>A0A2B7X6B5_POLH7</name>
<dbReference type="Gene3D" id="3.30.300.30">
    <property type="match status" value="1"/>
</dbReference>
<dbReference type="InterPro" id="IPR045851">
    <property type="entry name" value="AMP-bd_C_sf"/>
</dbReference>
<evidence type="ECO:0000256" key="1">
    <source>
        <dbReference type="ARBA" id="ARBA00006432"/>
    </source>
</evidence>
<dbReference type="SUPFAM" id="SSF56801">
    <property type="entry name" value="Acetyl-CoA synthetase-like"/>
    <property type="match status" value="1"/>
</dbReference>
<protein>
    <submittedName>
        <fullName evidence="4">Acetoacetate-CoA ligase</fullName>
    </submittedName>
</protein>
<dbReference type="Proteomes" id="UP000224634">
    <property type="component" value="Unassembled WGS sequence"/>
</dbReference>
<evidence type="ECO:0000259" key="3">
    <source>
        <dbReference type="Pfam" id="PF16177"/>
    </source>
</evidence>
<dbReference type="PANTHER" id="PTHR42921">
    <property type="entry name" value="ACETOACETYL-COA SYNTHETASE"/>
    <property type="match status" value="1"/>
</dbReference>